<sequence>MIDDMPKNNYSTNLKLGSLFDGIGVFPLSASRYGITPTWASEIEKAPVSITKRYFPTMLHFGDITKIDGGKKPPVHIITFGSPCQNLSNIGKREGLTGSQSSLFYHAIRIIEEMRCATNGAYPAIAVWENVMGAFSSNNRLDFKAVLESFTNTEIPMPTSGVWAKAGMVRGNEVDVCWRVLDARYWGKPTLPQRRRRIFLVADFGGKRAREILFKTRELQSFPASCGEDRLPSTAASRRSSEKTRRKIPVIRPFQKRRMRSTAKDKNKSGFIGSFGRTNDPFPTLLAGSVNIFSFWYEGNEKEGYIRQLTPLECERLMGLPEGWTALGHKDEVISDYARYKAIGNAIAVPCAEYIMAGIAEVL</sequence>
<evidence type="ECO:0000256" key="3">
    <source>
        <dbReference type="ARBA" id="ARBA00022679"/>
    </source>
</evidence>
<dbReference type="Gene3D" id="3.90.120.10">
    <property type="entry name" value="DNA Methylase, subunit A, domain 2"/>
    <property type="match status" value="1"/>
</dbReference>
<keyword evidence="2 6" id="KW-0489">Methyltransferase</keyword>
<evidence type="ECO:0000313" key="7">
    <source>
        <dbReference type="EMBL" id="GIN20216.1"/>
    </source>
</evidence>
<name>A0ABQ4K3K6_9BACI</name>
<protein>
    <recommendedName>
        <fullName evidence="1">DNA (cytosine-5-)-methyltransferase</fullName>
        <ecNumber evidence="1">2.1.1.37</ecNumber>
    </recommendedName>
</protein>
<dbReference type="Gene3D" id="3.40.50.150">
    <property type="entry name" value="Vaccinia Virus protein VP39"/>
    <property type="match status" value="1"/>
</dbReference>
<dbReference type="EMBL" id="BOQT01000003">
    <property type="protein sequence ID" value="GIN20216.1"/>
    <property type="molecule type" value="Genomic_DNA"/>
</dbReference>
<gene>
    <name evidence="7" type="ORF">J1TS3_13500</name>
</gene>
<evidence type="ECO:0000313" key="8">
    <source>
        <dbReference type="Proteomes" id="UP000680279"/>
    </source>
</evidence>
<dbReference type="InterPro" id="IPR029063">
    <property type="entry name" value="SAM-dependent_MTases_sf"/>
</dbReference>
<evidence type="ECO:0000256" key="6">
    <source>
        <dbReference type="PROSITE-ProRule" id="PRU01016"/>
    </source>
</evidence>
<comment type="similarity">
    <text evidence="6">Belongs to the class I-like SAM-binding methyltransferase superfamily. C5-methyltransferase family.</text>
</comment>
<dbReference type="Pfam" id="PF00145">
    <property type="entry name" value="DNA_methylase"/>
    <property type="match status" value="1"/>
</dbReference>
<reference evidence="7 8" key="1">
    <citation type="submission" date="2021-03" db="EMBL/GenBank/DDBJ databases">
        <title>Antimicrobial resistance genes in bacteria isolated from Japanese honey, and their potential for conferring macrolide and lincosamide resistance in the American foulbrood pathogen Paenibacillus larvae.</title>
        <authorList>
            <person name="Okamoto M."/>
            <person name="Kumagai M."/>
            <person name="Kanamori H."/>
            <person name="Takamatsu D."/>
        </authorList>
    </citation>
    <scope>NUCLEOTIDE SEQUENCE [LARGE SCALE GENOMIC DNA]</scope>
    <source>
        <strain evidence="7 8">J1TS3</strain>
    </source>
</reference>
<evidence type="ECO:0000256" key="2">
    <source>
        <dbReference type="ARBA" id="ARBA00022603"/>
    </source>
</evidence>
<dbReference type="PANTHER" id="PTHR46098:SF1">
    <property type="entry name" value="TRNA (CYTOSINE(38)-C(5))-METHYLTRANSFERASE"/>
    <property type="match status" value="1"/>
</dbReference>
<dbReference type="PANTHER" id="PTHR46098">
    <property type="entry name" value="TRNA (CYTOSINE(38)-C(5))-METHYLTRANSFERASE"/>
    <property type="match status" value="1"/>
</dbReference>
<dbReference type="EC" id="2.1.1.37" evidence="1"/>
<accession>A0ABQ4K3K6</accession>
<keyword evidence="8" id="KW-1185">Reference proteome</keyword>
<dbReference type="PROSITE" id="PS51679">
    <property type="entry name" value="SAM_MT_C5"/>
    <property type="match status" value="1"/>
</dbReference>
<dbReference type="NCBIfam" id="TIGR00675">
    <property type="entry name" value="dcm"/>
    <property type="match status" value="1"/>
</dbReference>
<organism evidence="7 8">
    <name type="scientific">Siminovitchia fordii</name>
    <dbReference type="NCBI Taxonomy" id="254759"/>
    <lineage>
        <taxon>Bacteria</taxon>
        <taxon>Bacillati</taxon>
        <taxon>Bacillota</taxon>
        <taxon>Bacilli</taxon>
        <taxon>Bacillales</taxon>
        <taxon>Bacillaceae</taxon>
        <taxon>Siminovitchia</taxon>
    </lineage>
</organism>
<dbReference type="InterPro" id="IPR001525">
    <property type="entry name" value="C5_MeTfrase"/>
</dbReference>
<comment type="caution">
    <text evidence="7">The sequence shown here is derived from an EMBL/GenBank/DDBJ whole genome shotgun (WGS) entry which is preliminary data.</text>
</comment>
<evidence type="ECO:0000256" key="5">
    <source>
        <dbReference type="ARBA" id="ARBA00022747"/>
    </source>
</evidence>
<keyword evidence="4 6" id="KW-0949">S-adenosyl-L-methionine</keyword>
<dbReference type="SUPFAM" id="SSF53335">
    <property type="entry name" value="S-adenosyl-L-methionine-dependent methyltransferases"/>
    <property type="match status" value="1"/>
</dbReference>
<keyword evidence="3 6" id="KW-0808">Transferase</keyword>
<feature type="active site" evidence="6">
    <location>
        <position position="84"/>
    </location>
</feature>
<dbReference type="InterPro" id="IPR050750">
    <property type="entry name" value="C5-MTase"/>
</dbReference>
<proteinExistence type="inferred from homology"/>
<dbReference type="Proteomes" id="UP000680279">
    <property type="component" value="Unassembled WGS sequence"/>
</dbReference>
<evidence type="ECO:0000256" key="1">
    <source>
        <dbReference type="ARBA" id="ARBA00011975"/>
    </source>
</evidence>
<evidence type="ECO:0000256" key="4">
    <source>
        <dbReference type="ARBA" id="ARBA00022691"/>
    </source>
</evidence>
<keyword evidence="5" id="KW-0680">Restriction system</keyword>